<reference evidence="4" key="1">
    <citation type="submission" date="2020-10" db="EMBL/GenBank/DDBJ databases">
        <title>Ca. Dormibacterota MAGs.</title>
        <authorList>
            <person name="Montgomery K."/>
        </authorList>
    </citation>
    <scope>NUCLEOTIDE SEQUENCE [LARGE SCALE GENOMIC DNA]</scope>
    <source>
        <strain evidence="4">SC8812_S17_10</strain>
    </source>
</reference>
<dbReference type="InterPro" id="IPR036890">
    <property type="entry name" value="HATPase_C_sf"/>
</dbReference>
<dbReference type="CDD" id="cd16917">
    <property type="entry name" value="HATPase_UhpB-NarQ-NarX-like"/>
    <property type="match status" value="1"/>
</dbReference>
<organism evidence="4 5">
    <name type="scientific">Candidatus Nephthysia bennettiae</name>
    <dbReference type="NCBI Taxonomy" id="3127016"/>
    <lineage>
        <taxon>Bacteria</taxon>
        <taxon>Bacillati</taxon>
        <taxon>Candidatus Dormiibacterota</taxon>
        <taxon>Candidatus Dormibacteria</taxon>
        <taxon>Candidatus Dormibacterales</taxon>
        <taxon>Candidatus Dormibacteraceae</taxon>
        <taxon>Candidatus Nephthysia</taxon>
    </lineage>
</organism>
<protein>
    <recommendedName>
        <fullName evidence="6">Histidine kinase/HSP90-like ATPase domain-containing protein</fullName>
    </recommendedName>
</protein>
<dbReference type="EMBL" id="JAEKNR010000024">
    <property type="protein sequence ID" value="MBJ7596805.1"/>
    <property type="molecule type" value="Genomic_DNA"/>
</dbReference>
<dbReference type="PANTHER" id="PTHR24421">
    <property type="entry name" value="NITRATE/NITRITE SENSOR PROTEIN NARX-RELATED"/>
    <property type="match status" value="1"/>
</dbReference>
<dbReference type="GO" id="GO:0000160">
    <property type="term" value="P:phosphorelay signal transduction system"/>
    <property type="evidence" value="ECO:0007669"/>
    <property type="project" value="UniProtKB-KW"/>
</dbReference>
<keyword evidence="5" id="KW-1185">Reference proteome</keyword>
<dbReference type="SUPFAM" id="SSF55874">
    <property type="entry name" value="ATPase domain of HSP90 chaperone/DNA topoisomerase II/histidine kinase"/>
    <property type="match status" value="1"/>
</dbReference>
<dbReference type="Proteomes" id="UP000612893">
    <property type="component" value="Unassembled WGS sequence"/>
</dbReference>
<dbReference type="RefSeq" id="WP_338198638.1">
    <property type="nucleotide sequence ID" value="NZ_JAEKNR010000024.1"/>
</dbReference>
<evidence type="ECO:0000256" key="1">
    <source>
        <dbReference type="ARBA" id="ARBA00022679"/>
    </source>
</evidence>
<evidence type="ECO:0000313" key="5">
    <source>
        <dbReference type="Proteomes" id="UP000612893"/>
    </source>
</evidence>
<keyword evidence="1" id="KW-0808">Transferase</keyword>
<dbReference type="AlphaFoldDB" id="A0A934K6U1"/>
<name>A0A934K6U1_9BACT</name>
<keyword evidence="3" id="KW-0902">Two-component regulatory system</keyword>
<dbReference type="PANTHER" id="PTHR24421:SF63">
    <property type="entry name" value="SENSOR HISTIDINE KINASE DESK"/>
    <property type="match status" value="1"/>
</dbReference>
<sequence length="120" mass="12969">MNVERGVGALDRDTEAVLGWAIREGATNVIRHGRSKRCSIQMSRSGGEVRVDISNDGERVVPAAPGNGLVGLEERMHEIGGRVEAAPLPHGGFRLRVTVPLDHRVQPELHPTAELAAPQR</sequence>
<dbReference type="Gene3D" id="3.30.565.10">
    <property type="entry name" value="Histidine kinase-like ATPase, C-terminal domain"/>
    <property type="match status" value="1"/>
</dbReference>
<comment type="caution">
    <text evidence="4">The sequence shown here is derived from an EMBL/GenBank/DDBJ whole genome shotgun (WGS) entry which is preliminary data.</text>
</comment>
<evidence type="ECO:0000256" key="2">
    <source>
        <dbReference type="ARBA" id="ARBA00022777"/>
    </source>
</evidence>
<evidence type="ECO:0000313" key="4">
    <source>
        <dbReference type="EMBL" id="MBJ7596805.1"/>
    </source>
</evidence>
<keyword evidence="2" id="KW-0418">Kinase</keyword>
<evidence type="ECO:0008006" key="6">
    <source>
        <dbReference type="Google" id="ProtNLM"/>
    </source>
</evidence>
<dbReference type="GO" id="GO:0016301">
    <property type="term" value="F:kinase activity"/>
    <property type="evidence" value="ECO:0007669"/>
    <property type="project" value="UniProtKB-KW"/>
</dbReference>
<gene>
    <name evidence="4" type="ORF">JF922_01780</name>
</gene>
<proteinExistence type="predicted"/>
<accession>A0A934K6U1</accession>
<dbReference type="InterPro" id="IPR050482">
    <property type="entry name" value="Sensor_HK_TwoCompSys"/>
</dbReference>
<evidence type="ECO:0000256" key="3">
    <source>
        <dbReference type="ARBA" id="ARBA00023012"/>
    </source>
</evidence>